<dbReference type="InterPro" id="IPR009057">
    <property type="entry name" value="Homeodomain-like_sf"/>
</dbReference>
<dbReference type="InterPro" id="IPR020449">
    <property type="entry name" value="Tscrpt_reg_AraC-type_HTH"/>
</dbReference>
<dbReference type="GO" id="GO:0003700">
    <property type="term" value="F:DNA-binding transcription factor activity"/>
    <property type="evidence" value="ECO:0007669"/>
    <property type="project" value="InterPro"/>
</dbReference>
<dbReference type="Proteomes" id="UP000007882">
    <property type="component" value="Chromosome"/>
</dbReference>
<dbReference type="KEGG" id="ams:AMIS_41650"/>
<dbReference type="Gene3D" id="1.10.10.60">
    <property type="entry name" value="Homeodomain-like"/>
    <property type="match status" value="2"/>
</dbReference>
<proteinExistence type="predicted"/>
<dbReference type="InterPro" id="IPR018062">
    <property type="entry name" value="HTH_AraC-typ_CS"/>
</dbReference>
<dbReference type="SUPFAM" id="SSF46689">
    <property type="entry name" value="Homeodomain-like"/>
    <property type="match status" value="2"/>
</dbReference>
<evidence type="ECO:0000259" key="4">
    <source>
        <dbReference type="PROSITE" id="PS01124"/>
    </source>
</evidence>
<evidence type="ECO:0000313" key="5">
    <source>
        <dbReference type="EMBL" id="BAL89385.1"/>
    </source>
</evidence>
<keyword evidence="1" id="KW-0805">Transcription regulation</keyword>
<gene>
    <name evidence="5" type="ordered locus">AMIS_41650</name>
</gene>
<dbReference type="EMBL" id="AP012319">
    <property type="protein sequence ID" value="BAL89385.1"/>
    <property type="molecule type" value="Genomic_DNA"/>
</dbReference>
<dbReference type="RefSeq" id="WP_014444279.1">
    <property type="nucleotide sequence ID" value="NC_017093.1"/>
</dbReference>
<evidence type="ECO:0000256" key="1">
    <source>
        <dbReference type="ARBA" id="ARBA00023015"/>
    </source>
</evidence>
<dbReference type="SMART" id="SM00342">
    <property type="entry name" value="HTH_ARAC"/>
    <property type="match status" value="1"/>
</dbReference>
<dbReference type="PROSITE" id="PS01124">
    <property type="entry name" value="HTH_ARAC_FAMILY_2"/>
    <property type="match status" value="1"/>
</dbReference>
<dbReference type="STRING" id="512565.AMIS_41650"/>
<sequence length="307" mass="32351">MDVLSAIVTALRTGRPRSARVAWPAPWHQRFAPVPGAVGVQVVLRGPCWLITTGAEPTPLAAGDVLISHGGPGYALADSPTSPPTGPACGPEDITTMDPYINHGAGSGGESAVTLCGAYELDPARTHPLLAELPALAHLPAHLGRHADLRAVVDLLGAELQRPRLGGDAALPALLDVMLLYALRAWFDEQPPAGTTGWIAALHDPATLAALHAMHRDPAHPWTVAALAAEGGLSRAPFARRFTALIGQPPLSYLTWWRMSTAARLLRESGAPLHAIAAKVGYTSEFAFATAFKREFGAAPGRYRTRA</sequence>
<feature type="domain" description="HTH araC/xylS-type" evidence="4">
    <location>
        <begin position="208"/>
        <end position="306"/>
    </location>
</feature>
<keyword evidence="6" id="KW-1185">Reference proteome</keyword>
<evidence type="ECO:0000256" key="2">
    <source>
        <dbReference type="ARBA" id="ARBA00023125"/>
    </source>
</evidence>
<dbReference type="PANTHER" id="PTHR46796">
    <property type="entry name" value="HTH-TYPE TRANSCRIPTIONAL ACTIVATOR RHAS-RELATED"/>
    <property type="match status" value="1"/>
</dbReference>
<evidence type="ECO:0000313" key="6">
    <source>
        <dbReference type="Proteomes" id="UP000007882"/>
    </source>
</evidence>
<dbReference type="Pfam" id="PF12833">
    <property type="entry name" value="HTH_18"/>
    <property type="match status" value="1"/>
</dbReference>
<dbReference type="PATRIC" id="fig|512565.3.peg.4147"/>
<dbReference type="InterPro" id="IPR032783">
    <property type="entry name" value="AraC_lig"/>
</dbReference>
<evidence type="ECO:0000256" key="3">
    <source>
        <dbReference type="ARBA" id="ARBA00023163"/>
    </source>
</evidence>
<dbReference type="OrthoDB" id="241790at2"/>
<keyword evidence="3" id="KW-0804">Transcription</keyword>
<keyword evidence="2" id="KW-0238">DNA-binding</keyword>
<accession>I0H8P8</accession>
<dbReference type="eggNOG" id="COG2207">
    <property type="taxonomic scope" value="Bacteria"/>
</dbReference>
<protein>
    <submittedName>
        <fullName evidence="5">Putative AraC-family transcriptional regulator</fullName>
    </submittedName>
</protein>
<reference evidence="5 6" key="1">
    <citation type="submission" date="2012-02" db="EMBL/GenBank/DDBJ databases">
        <title>Complete genome sequence of Actinoplanes missouriensis 431 (= NBRC 102363).</title>
        <authorList>
            <person name="Ohnishi Y."/>
            <person name="Ishikawa J."/>
            <person name="Sekine M."/>
            <person name="Hosoyama A."/>
            <person name="Harada T."/>
            <person name="Narita H."/>
            <person name="Hata T."/>
            <person name="Konno Y."/>
            <person name="Tutikane K."/>
            <person name="Fujita N."/>
            <person name="Horinouchi S."/>
            <person name="Hayakawa M."/>
        </authorList>
    </citation>
    <scope>NUCLEOTIDE SEQUENCE [LARGE SCALE GENOMIC DNA]</scope>
    <source>
        <strain evidence="6">ATCC 14538 / DSM 43046 / CBS 188.64 / JCM 3121 / NBRC 102363 / NCIMB 12654 / NRRL B-3342 / UNCC 431</strain>
    </source>
</reference>
<dbReference type="GO" id="GO:0043565">
    <property type="term" value="F:sequence-specific DNA binding"/>
    <property type="evidence" value="ECO:0007669"/>
    <property type="project" value="InterPro"/>
</dbReference>
<name>I0H8P8_ACTM4</name>
<dbReference type="PANTHER" id="PTHR46796:SF13">
    <property type="entry name" value="HTH-TYPE TRANSCRIPTIONAL ACTIVATOR RHAS"/>
    <property type="match status" value="1"/>
</dbReference>
<organism evidence="5 6">
    <name type="scientific">Actinoplanes missouriensis (strain ATCC 14538 / DSM 43046 / CBS 188.64 / JCM 3121 / NBRC 102363 / NCIMB 12654 / NRRL B-3342 / UNCC 431)</name>
    <dbReference type="NCBI Taxonomy" id="512565"/>
    <lineage>
        <taxon>Bacteria</taxon>
        <taxon>Bacillati</taxon>
        <taxon>Actinomycetota</taxon>
        <taxon>Actinomycetes</taxon>
        <taxon>Micromonosporales</taxon>
        <taxon>Micromonosporaceae</taxon>
        <taxon>Actinoplanes</taxon>
    </lineage>
</organism>
<dbReference type="HOGENOM" id="CLU_000445_81_0_11"/>
<dbReference type="AlphaFoldDB" id="I0H8P8"/>
<dbReference type="Pfam" id="PF12852">
    <property type="entry name" value="Cupin_6"/>
    <property type="match status" value="1"/>
</dbReference>
<dbReference type="PROSITE" id="PS00041">
    <property type="entry name" value="HTH_ARAC_FAMILY_1"/>
    <property type="match status" value="1"/>
</dbReference>
<dbReference type="InterPro" id="IPR050204">
    <property type="entry name" value="AraC_XylS_family_regulators"/>
</dbReference>
<dbReference type="PRINTS" id="PR00032">
    <property type="entry name" value="HTHARAC"/>
</dbReference>
<dbReference type="InterPro" id="IPR018060">
    <property type="entry name" value="HTH_AraC"/>
</dbReference>